<dbReference type="EMBL" id="JAWDJW010002258">
    <property type="protein sequence ID" value="KAK3078038.1"/>
    <property type="molecule type" value="Genomic_DNA"/>
</dbReference>
<comment type="caution">
    <text evidence="1">The sequence shown here is derived from an EMBL/GenBank/DDBJ whole genome shotgun (WGS) entry which is preliminary data.</text>
</comment>
<evidence type="ECO:0000313" key="1">
    <source>
        <dbReference type="EMBL" id="KAK3078038.1"/>
    </source>
</evidence>
<sequence length="89" mass="10131">MVFFQVARWAAVAATIKTAAAASPPPTDQKLPSEYLNRDISSWFVYAWVGIAASFIIYQVAIHMNRYVRTIACLNNDTQRYFTETSFVF</sequence>
<protein>
    <submittedName>
        <fullName evidence="1">Uncharacterized protein</fullName>
    </submittedName>
</protein>
<feature type="non-terminal residue" evidence="1">
    <location>
        <position position="89"/>
    </location>
</feature>
<name>A0ACC3DNG0_9PEZI</name>
<reference evidence="1" key="1">
    <citation type="submission" date="2024-09" db="EMBL/GenBank/DDBJ databases">
        <title>Black Yeasts Isolated from many extreme environments.</title>
        <authorList>
            <person name="Coleine C."/>
            <person name="Stajich J.E."/>
            <person name="Selbmann L."/>
        </authorList>
    </citation>
    <scope>NUCLEOTIDE SEQUENCE</scope>
    <source>
        <strain evidence="1">CCFEE 5737</strain>
    </source>
</reference>
<evidence type="ECO:0000313" key="2">
    <source>
        <dbReference type="Proteomes" id="UP001186974"/>
    </source>
</evidence>
<organism evidence="1 2">
    <name type="scientific">Coniosporium uncinatum</name>
    <dbReference type="NCBI Taxonomy" id="93489"/>
    <lineage>
        <taxon>Eukaryota</taxon>
        <taxon>Fungi</taxon>
        <taxon>Dikarya</taxon>
        <taxon>Ascomycota</taxon>
        <taxon>Pezizomycotina</taxon>
        <taxon>Dothideomycetes</taxon>
        <taxon>Dothideomycetes incertae sedis</taxon>
        <taxon>Coniosporium</taxon>
    </lineage>
</organism>
<gene>
    <name evidence="1" type="ORF">LTS18_008596</name>
</gene>
<accession>A0ACC3DNG0</accession>
<keyword evidence="2" id="KW-1185">Reference proteome</keyword>
<proteinExistence type="predicted"/>
<dbReference type="Proteomes" id="UP001186974">
    <property type="component" value="Unassembled WGS sequence"/>
</dbReference>